<dbReference type="GeneID" id="93194774"/>
<proteinExistence type="predicted"/>
<keyword evidence="1" id="KW-0812">Transmembrane</keyword>
<evidence type="ECO:0000313" key="3">
    <source>
        <dbReference type="EMBL" id="MBO1831092.1"/>
    </source>
</evidence>
<sequence length="61" mass="6704">MDINAVAAKLLLIFLLGVAIWFILGKIEILEGSILRDVFAGAISVVLAEVLFNYANTRKKK</sequence>
<name>A0AAP1YC23_9BURK</name>
<dbReference type="EMBL" id="JAENIB010000005">
    <property type="protein sequence ID" value="MBK1931304.1"/>
    <property type="molecule type" value="Genomic_DNA"/>
</dbReference>
<reference evidence="3 6" key="2">
    <citation type="submission" date="2021-03" db="EMBL/GenBank/DDBJ databases">
        <title>Clinical course, treatment and visual outcome of an outbreak of Burkholderia contaminans endophthalmitis following cataract surgery.</title>
        <authorList>
            <person name="Lind C."/>
            <person name="Olsen K."/>
            <person name="Angelsen N.K."/>
            <person name="Krefting E.A."/>
            <person name="Fossen K."/>
            <person name="Gravningen K."/>
            <person name="Depoorter E."/>
            <person name="Vandamme P."/>
            <person name="Bertelsen G."/>
        </authorList>
    </citation>
    <scope>NUCLEOTIDE SEQUENCE [LARGE SCALE GENOMIC DNA]</scope>
    <source>
        <strain evidence="3 6">51242556</strain>
    </source>
</reference>
<dbReference type="EMBL" id="JAGEMX010000005">
    <property type="protein sequence ID" value="MBO1831092.1"/>
    <property type="molecule type" value="Genomic_DNA"/>
</dbReference>
<evidence type="ECO:0000313" key="2">
    <source>
        <dbReference type="EMBL" id="MBK1931304.1"/>
    </source>
</evidence>
<dbReference type="Proteomes" id="UP000664048">
    <property type="component" value="Unassembled WGS sequence"/>
</dbReference>
<reference evidence="4 7" key="3">
    <citation type="submission" date="2021-12" db="EMBL/GenBank/DDBJ databases">
        <title>Genomic and phenotypic characterization of three Burkholderia contaminans isolates recovered from different sources.</title>
        <authorList>
            <person name="Lopez De Volder A."/>
            <person name="Fan Y."/>
            <person name="Nunvar J."/>
            <person name="Herrera T."/>
            <person name="Timp W."/>
            <person name="Degrossi J."/>
        </authorList>
    </citation>
    <scope>NUCLEOTIDE SEQUENCE [LARGE SCALE GENOMIC DNA]</scope>
    <source>
        <strain evidence="4 7">LMG 23361</strain>
    </source>
</reference>
<evidence type="ECO:0000313" key="7">
    <source>
        <dbReference type="Proteomes" id="UP001220209"/>
    </source>
</evidence>
<dbReference type="Proteomes" id="UP000611459">
    <property type="component" value="Unassembled WGS sequence"/>
</dbReference>
<evidence type="ECO:0000313" key="6">
    <source>
        <dbReference type="Proteomes" id="UP000664048"/>
    </source>
</evidence>
<dbReference type="RefSeq" id="WP_135370819.1">
    <property type="nucleotide sequence ID" value="NZ_AP018359.1"/>
</dbReference>
<protein>
    <submittedName>
        <fullName evidence="2">Uncharacterized protein</fullName>
    </submittedName>
</protein>
<dbReference type="Proteomes" id="UP001220209">
    <property type="component" value="Chromosome 3"/>
</dbReference>
<keyword evidence="1" id="KW-1133">Transmembrane helix</keyword>
<accession>A0AAP1YC23</accession>
<evidence type="ECO:0000313" key="5">
    <source>
        <dbReference type="Proteomes" id="UP000611459"/>
    </source>
</evidence>
<evidence type="ECO:0000313" key="4">
    <source>
        <dbReference type="EMBL" id="WFN22165.1"/>
    </source>
</evidence>
<dbReference type="EMBL" id="CP090642">
    <property type="protein sequence ID" value="WFN22165.1"/>
    <property type="molecule type" value="Genomic_DNA"/>
</dbReference>
<evidence type="ECO:0000256" key="1">
    <source>
        <dbReference type="SAM" id="Phobius"/>
    </source>
</evidence>
<keyword evidence="6" id="KW-1185">Reference proteome</keyword>
<gene>
    <name evidence="3" type="ORF">J4M89_17095</name>
    <name evidence="2" type="ORF">JIN94_15555</name>
    <name evidence="4" type="ORF">LXE91_36320</name>
</gene>
<feature type="transmembrane region" description="Helical" evidence="1">
    <location>
        <begin position="6"/>
        <end position="25"/>
    </location>
</feature>
<dbReference type="AlphaFoldDB" id="A0AAP1YC23"/>
<feature type="transmembrane region" description="Helical" evidence="1">
    <location>
        <begin position="37"/>
        <end position="55"/>
    </location>
</feature>
<organism evidence="2 5">
    <name type="scientific">Burkholderia contaminans</name>
    <dbReference type="NCBI Taxonomy" id="488447"/>
    <lineage>
        <taxon>Bacteria</taxon>
        <taxon>Pseudomonadati</taxon>
        <taxon>Pseudomonadota</taxon>
        <taxon>Betaproteobacteria</taxon>
        <taxon>Burkholderiales</taxon>
        <taxon>Burkholderiaceae</taxon>
        <taxon>Burkholderia</taxon>
        <taxon>Burkholderia cepacia complex</taxon>
    </lineage>
</organism>
<keyword evidence="1" id="KW-0472">Membrane</keyword>
<reference evidence="2" key="1">
    <citation type="submission" date="2021-01" db="EMBL/GenBank/DDBJ databases">
        <title>Outbreak of Burkholderia contaminns endophthalmitis traced to a clinical ventilation system.</title>
        <authorList>
            <person name="Lipuma J."/>
            <person name="Spilker T."/>
            <person name="Kratholm J."/>
        </authorList>
    </citation>
    <scope>NUCLEOTIDE SEQUENCE</scope>
    <source>
        <strain evidence="2">HI4954</strain>
    </source>
</reference>